<accession>A0ABT4B4S6</accession>
<gene>
    <name evidence="2" type="ORF">OWR29_26170</name>
</gene>
<proteinExistence type="predicted"/>
<evidence type="ECO:0000256" key="1">
    <source>
        <dbReference type="SAM" id="MobiDB-lite"/>
    </source>
</evidence>
<comment type="caution">
    <text evidence="2">The sequence shown here is derived from an EMBL/GenBank/DDBJ whole genome shotgun (WGS) entry which is preliminary data.</text>
</comment>
<feature type="region of interest" description="Disordered" evidence="1">
    <location>
        <begin position="104"/>
        <end position="127"/>
    </location>
</feature>
<dbReference type="RefSeq" id="WP_267565883.1">
    <property type="nucleotide sequence ID" value="NZ_JAPNTZ010000009.1"/>
</dbReference>
<feature type="compositionally biased region" description="Polar residues" evidence="1">
    <location>
        <begin position="118"/>
        <end position="127"/>
    </location>
</feature>
<dbReference type="Proteomes" id="UP001151002">
    <property type="component" value="Unassembled WGS sequence"/>
</dbReference>
<evidence type="ECO:0000313" key="3">
    <source>
        <dbReference type="Proteomes" id="UP001151002"/>
    </source>
</evidence>
<feature type="region of interest" description="Disordered" evidence="1">
    <location>
        <begin position="1"/>
        <end position="32"/>
    </location>
</feature>
<dbReference type="EMBL" id="JAPNTZ010000009">
    <property type="protein sequence ID" value="MCY1141498.1"/>
    <property type="molecule type" value="Genomic_DNA"/>
</dbReference>
<evidence type="ECO:0000313" key="2">
    <source>
        <dbReference type="EMBL" id="MCY1141498.1"/>
    </source>
</evidence>
<protein>
    <submittedName>
        <fullName evidence="2">Uncharacterized protein</fullName>
    </submittedName>
</protein>
<reference evidence="2" key="1">
    <citation type="submission" date="2022-11" db="EMBL/GenBank/DDBJ databases">
        <authorList>
            <person name="Somphong A."/>
            <person name="Phongsopitanun W."/>
        </authorList>
    </citation>
    <scope>NUCLEOTIDE SEQUENCE</scope>
    <source>
        <strain evidence="2">Pm04-4</strain>
    </source>
</reference>
<sequence>MGDVNAGRPPSDADEPPDAAPSMEAVTVDAEDERAVPEALARLVDTARATLRVMEINAIYPPEVAVTAMEQTTGVLHRLGGHIDLYVGDFSTAGGQAMGRPVTCSGRSAWNSAPPAPTSRSTTSHHR</sequence>
<name>A0ABT4B4S6_9ACTN</name>
<organism evidence="2 3">
    <name type="scientific">Paractinoplanes pyxinae</name>
    <dbReference type="NCBI Taxonomy" id="2997416"/>
    <lineage>
        <taxon>Bacteria</taxon>
        <taxon>Bacillati</taxon>
        <taxon>Actinomycetota</taxon>
        <taxon>Actinomycetes</taxon>
        <taxon>Micromonosporales</taxon>
        <taxon>Micromonosporaceae</taxon>
        <taxon>Paractinoplanes</taxon>
    </lineage>
</organism>
<keyword evidence="3" id="KW-1185">Reference proteome</keyword>